<evidence type="ECO:0000313" key="2">
    <source>
        <dbReference type="Proteomes" id="UP000789920"/>
    </source>
</evidence>
<accession>A0ACA9RNW4</accession>
<gene>
    <name evidence="1" type="ORF">RPERSI_LOCUS20924</name>
</gene>
<keyword evidence="2" id="KW-1185">Reference proteome</keyword>
<feature type="non-terminal residue" evidence="1">
    <location>
        <position position="79"/>
    </location>
</feature>
<evidence type="ECO:0000313" key="1">
    <source>
        <dbReference type="EMBL" id="CAG8800459.1"/>
    </source>
</evidence>
<organism evidence="1 2">
    <name type="scientific">Racocetra persica</name>
    <dbReference type="NCBI Taxonomy" id="160502"/>
    <lineage>
        <taxon>Eukaryota</taxon>
        <taxon>Fungi</taxon>
        <taxon>Fungi incertae sedis</taxon>
        <taxon>Mucoromycota</taxon>
        <taxon>Glomeromycotina</taxon>
        <taxon>Glomeromycetes</taxon>
        <taxon>Diversisporales</taxon>
        <taxon>Gigasporaceae</taxon>
        <taxon>Racocetra</taxon>
    </lineage>
</organism>
<feature type="non-terminal residue" evidence="1">
    <location>
        <position position="1"/>
    </location>
</feature>
<reference evidence="1" key="1">
    <citation type="submission" date="2021-06" db="EMBL/GenBank/DDBJ databases">
        <authorList>
            <person name="Kallberg Y."/>
            <person name="Tangrot J."/>
            <person name="Rosling A."/>
        </authorList>
    </citation>
    <scope>NUCLEOTIDE SEQUENCE</scope>
    <source>
        <strain evidence="1">MA461A</strain>
    </source>
</reference>
<comment type="caution">
    <text evidence="1">The sequence shown here is derived from an EMBL/GenBank/DDBJ whole genome shotgun (WGS) entry which is preliminary data.</text>
</comment>
<name>A0ACA9RNW4_9GLOM</name>
<dbReference type="Proteomes" id="UP000789920">
    <property type="component" value="Unassembled WGS sequence"/>
</dbReference>
<dbReference type="EMBL" id="CAJVQC010060138">
    <property type="protein sequence ID" value="CAG8800459.1"/>
    <property type="molecule type" value="Genomic_DNA"/>
</dbReference>
<proteinExistence type="predicted"/>
<protein>
    <submittedName>
        <fullName evidence="1">2517_t:CDS:1</fullName>
    </submittedName>
</protein>
<sequence length="79" mass="9054">FDISEGQDIENAIQNIRGTSVTNLKPNRDRNLNPTCLNKRNLIKELSLRGIEVNEKENRSILVLNLKIQLENDIKNAKL</sequence>